<dbReference type="AlphaFoldDB" id="A0A183SVD1"/>
<evidence type="ECO:0000313" key="3">
    <source>
        <dbReference type="Proteomes" id="UP000275846"/>
    </source>
</evidence>
<feature type="region of interest" description="Disordered" evidence="1">
    <location>
        <begin position="232"/>
        <end position="253"/>
    </location>
</feature>
<name>A0A183SVD1_SCHSO</name>
<accession>A0A183SVD1</accession>
<feature type="compositionally biased region" description="Basic residues" evidence="1">
    <location>
        <begin position="241"/>
        <end position="253"/>
    </location>
</feature>
<reference evidence="4" key="1">
    <citation type="submission" date="2016-06" db="UniProtKB">
        <authorList>
            <consortium name="WormBaseParasite"/>
        </authorList>
    </citation>
    <scope>IDENTIFICATION</scope>
</reference>
<keyword evidence="3" id="KW-1185">Reference proteome</keyword>
<gene>
    <name evidence="2" type="ORF">SSLN_LOCUS8179</name>
</gene>
<dbReference type="EMBL" id="UYSU01034516">
    <property type="protein sequence ID" value="VDL94564.1"/>
    <property type="molecule type" value="Genomic_DNA"/>
</dbReference>
<evidence type="ECO:0000313" key="4">
    <source>
        <dbReference type="WBParaSite" id="SSLN_0000850301-mRNA-1"/>
    </source>
</evidence>
<protein>
    <submittedName>
        <fullName evidence="2 4">Uncharacterized protein</fullName>
    </submittedName>
</protein>
<proteinExistence type="predicted"/>
<feature type="region of interest" description="Disordered" evidence="1">
    <location>
        <begin position="275"/>
        <end position="294"/>
    </location>
</feature>
<dbReference type="Proteomes" id="UP000275846">
    <property type="component" value="Unassembled WGS sequence"/>
</dbReference>
<organism evidence="4">
    <name type="scientific">Schistocephalus solidus</name>
    <name type="common">Tapeworm</name>
    <dbReference type="NCBI Taxonomy" id="70667"/>
    <lineage>
        <taxon>Eukaryota</taxon>
        <taxon>Metazoa</taxon>
        <taxon>Spiralia</taxon>
        <taxon>Lophotrochozoa</taxon>
        <taxon>Platyhelminthes</taxon>
        <taxon>Cestoda</taxon>
        <taxon>Eucestoda</taxon>
        <taxon>Diphyllobothriidea</taxon>
        <taxon>Diphyllobothriidae</taxon>
        <taxon>Schistocephalus</taxon>
    </lineage>
</organism>
<evidence type="ECO:0000313" key="2">
    <source>
        <dbReference type="EMBL" id="VDL94564.1"/>
    </source>
</evidence>
<reference evidence="2 3" key="2">
    <citation type="submission" date="2018-11" db="EMBL/GenBank/DDBJ databases">
        <authorList>
            <consortium name="Pathogen Informatics"/>
        </authorList>
    </citation>
    <scope>NUCLEOTIDE SEQUENCE [LARGE SCALE GENOMIC DNA]</scope>
    <source>
        <strain evidence="2 3">NST_G2</strain>
    </source>
</reference>
<dbReference type="WBParaSite" id="SSLN_0000850301-mRNA-1">
    <property type="protein sequence ID" value="SSLN_0000850301-mRNA-1"/>
    <property type="gene ID" value="SSLN_0000850301"/>
</dbReference>
<evidence type="ECO:0000256" key="1">
    <source>
        <dbReference type="SAM" id="MobiDB-lite"/>
    </source>
</evidence>
<sequence>MHPYGTAGGFDGGVIASETDATVDKGKATHTSTHKPTPDCTQQCTCACALAHPAQLFAGPDNVCYVWCVGASGQHTSPTLQSVTGTVVAAAAAGGLPAIAVAAGAKDDFQGCTQARCTFQSAPYHCLSLPHSSPCRLCACGGGIGAESARRWSLHQLWRFRSGDSRTAAKGDCCCTHVRTRDSSRRLAGRESRKCLIRVVNARVRAHAYLRLSGLLLVDKFCPLPARYPDTRLHSDPNSSRKQRRKHPPRPHRYFCSVTKVPVAATRRGRDGIVIAARNPPKPPGSGDDKSPRHLYCRLPPARPPAPALFSHLSKVGARQSVGGDAVAAAGEVASAASVGETTSFQQ</sequence>